<evidence type="ECO:0000313" key="2">
    <source>
        <dbReference type="Proteomes" id="UP000186922"/>
    </source>
</evidence>
<dbReference type="OrthoDB" id="5512589at2759"/>
<comment type="caution">
    <text evidence="1">The sequence shown here is derived from an EMBL/GenBank/DDBJ whole genome shotgun (WGS) entry which is preliminary data.</text>
</comment>
<evidence type="ECO:0000313" key="1">
    <source>
        <dbReference type="EMBL" id="GAV06023.1"/>
    </source>
</evidence>
<sequence length="91" mass="10580">MTWTAVSLLAQGTPKAFYISLEDVFATGFVAEKMGVSRLHETYLLMEQNRKLRLPSYVRPMEFVAAHAHTLQNQRKIWAKVMQKYPQQVPR</sequence>
<keyword evidence="2" id="KW-1185">Reference proteome</keyword>
<dbReference type="EMBL" id="BDGG01000013">
    <property type="protein sequence ID" value="GAV06023.1"/>
    <property type="molecule type" value="Genomic_DNA"/>
</dbReference>
<organism evidence="1 2">
    <name type="scientific">Ramazzottius varieornatus</name>
    <name type="common">Water bear</name>
    <name type="synonym">Tardigrade</name>
    <dbReference type="NCBI Taxonomy" id="947166"/>
    <lineage>
        <taxon>Eukaryota</taxon>
        <taxon>Metazoa</taxon>
        <taxon>Ecdysozoa</taxon>
        <taxon>Tardigrada</taxon>
        <taxon>Eutardigrada</taxon>
        <taxon>Parachela</taxon>
        <taxon>Hypsibioidea</taxon>
        <taxon>Ramazzottiidae</taxon>
        <taxon>Ramazzottius</taxon>
    </lineage>
</organism>
<name>A0A1D1W042_RAMVA</name>
<dbReference type="Proteomes" id="UP000186922">
    <property type="component" value="Unassembled WGS sequence"/>
</dbReference>
<accession>A0A1D1W042</accession>
<gene>
    <name evidence="1" type="primary">RvY_16063-1</name>
    <name evidence="1" type="synonym">RvY_16063.1</name>
    <name evidence="1" type="ORF">RvY_16063</name>
</gene>
<dbReference type="AlphaFoldDB" id="A0A1D1W042"/>
<evidence type="ECO:0008006" key="3">
    <source>
        <dbReference type="Google" id="ProtNLM"/>
    </source>
</evidence>
<protein>
    <recommendedName>
        <fullName evidence="3">Hexosyltransferase</fullName>
    </recommendedName>
</protein>
<proteinExistence type="predicted"/>
<reference evidence="1 2" key="1">
    <citation type="journal article" date="2016" name="Nat. Commun.">
        <title>Extremotolerant tardigrade genome and improved radiotolerance of human cultured cells by tardigrade-unique protein.</title>
        <authorList>
            <person name="Hashimoto T."/>
            <person name="Horikawa D.D."/>
            <person name="Saito Y."/>
            <person name="Kuwahara H."/>
            <person name="Kozuka-Hata H."/>
            <person name="Shin-I T."/>
            <person name="Minakuchi Y."/>
            <person name="Ohishi K."/>
            <person name="Motoyama A."/>
            <person name="Aizu T."/>
            <person name="Enomoto A."/>
            <person name="Kondo K."/>
            <person name="Tanaka S."/>
            <person name="Hara Y."/>
            <person name="Koshikawa S."/>
            <person name="Sagara H."/>
            <person name="Miura T."/>
            <person name="Yokobori S."/>
            <person name="Miyagawa K."/>
            <person name="Suzuki Y."/>
            <person name="Kubo T."/>
            <person name="Oyama M."/>
            <person name="Kohara Y."/>
            <person name="Fujiyama A."/>
            <person name="Arakawa K."/>
            <person name="Katayama T."/>
            <person name="Toyoda A."/>
            <person name="Kunieda T."/>
        </authorList>
    </citation>
    <scope>NUCLEOTIDE SEQUENCE [LARGE SCALE GENOMIC DNA]</scope>
    <source>
        <strain evidence="1 2">YOKOZUNA-1</strain>
    </source>
</reference>